<dbReference type="AlphaFoldDB" id="A0A1Z8JMU7"/>
<feature type="compositionally biased region" description="Low complexity" evidence="2">
    <location>
        <begin position="105"/>
        <end position="119"/>
    </location>
</feature>
<gene>
    <name evidence="4" type="ORF">CAS74_002887</name>
</gene>
<feature type="region of interest" description="Disordered" evidence="2">
    <location>
        <begin position="1"/>
        <end position="127"/>
    </location>
</feature>
<keyword evidence="1" id="KW-0175">Coiled coil</keyword>
<sequence>MESPKRIAEVNITEIDNVADKRQRTENTDIDPQMKEMYAGNEGSLNEAQTDTGSIDPLFTAGNGSSQPEERQEERQEQRQEERQEQEEKEEQELTEKPVSEEQPVSGEQQGSEQVQEQQDVIKENHNVNIQEKPSEASTFIDKQEPETAPIAVMSGGVLTVDSDKSVQDQTGSQASASVVNTKGQPMVIMNSKTVSIKDPNTISKIKKLNHKEVERRRRETINNAIRELQAIVPTTHTNKSQIIRKAVEHIKKLKEREETMRNKWTLEKIITDQAINELANSNEKLKSELEKAYRENELRKNVIVRMISLLCKQTNSDDVNNYLAELSSMMVDDEEEEEAGEGQRAQAEVVAAKTGEDVVREDGNEHTTNEGEAEGEETGKEEPTKETRETNTN</sequence>
<dbReference type="Pfam" id="PF00010">
    <property type="entry name" value="HLH"/>
    <property type="match status" value="1"/>
</dbReference>
<feature type="domain" description="BHLH" evidence="3">
    <location>
        <begin position="206"/>
        <end position="254"/>
    </location>
</feature>
<name>A0A1Z8JMU7_PICKU</name>
<dbReference type="GO" id="GO:0005634">
    <property type="term" value="C:nucleus"/>
    <property type="evidence" value="ECO:0007669"/>
    <property type="project" value="TreeGrafter"/>
</dbReference>
<dbReference type="GO" id="GO:0003700">
    <property type="term" value="F:DNA-binding transcription factor activity"/>
    <property type="evidence" value="ECO:0007669"/>
    <property type="project" value="TreeGrafter"/>
</dbReference>
<evidence type="ECO:0000313" key="5">
    <source>
        <dbReference type="Proteomes" id="UP000195871"/>
    </source>
</evidence>
<feature type="compositionally biased region" description="Polar residues" evidence="2">
    <location>
        <begin position="43"/>
        <end position="53"/>
    </location>
</feature>
<reference evidence="4 5" key="1">
    <citation type="submission" date="2017-05" db="EMBL/GenBank/DDBJ databases">
        <title>The Genome Sequence of Candida krusei Ckrusei653.</title>
        <authorList>
            <person name="Cuomo C."/>
            <person name="Forche A."/>
            <person name="Young S."/>
            <person name="Abouelleil A."/>
            <person name="Cao P."/>
            <person name="Chapman S."/>
            <person name="Cusick C."/>
            <person name="Shea T."/>
            <person name="Nusbaum C."/>
            <person name="Birren B."/>
        </authorList>
    </citation>
    <scope>NUCLEOTIDE SEQUENCE [LARGE SCALE GENOMIC DNA]</scope>
    <source>
        <strain evidence="4 5">Ckrusei653</strain>
    </source>
</reference>
<feature type="compositionally biased region" description="Basic and acidic residues" evidence="2">
    <location>
        <begin position="68"/>
        <end position="83"/>
    </location>
</feature>
<evidence type="ECO:0000256" key="2">
    <source>
        <dbReference type="SAM" id="MobiDB-lite"/>
    </source>
</evidence>
<organism evidence="4 5">
    <name type="scientific">Pichia kudriavzevii</name>
    <name type="common">Yeast</name>
    <name type="synonym">Issatchenkia orientalis</name>
    <dbReference type="NCBI Taxonomy" id="4909"/>
    <lineage>
        <taxon>Eukaryota</taxon>
        <taxon>Fungi</taxon>
        <taxon>Dikarya</taxon>
        <taxon>Ascomycota</taxon>
        <taxon>Saccharomycotina</taxon>
        <taxon>Pichiomycetes</taxon>
        <taxon>Pichiales</taxon>
        <taxon>Pichiaceae</taxon>
        <taxon>Pichia</taxon>
    </lineage>
</organism>
<dbReference type="EMBL" id="NHMM01000004">
    <property type="protein sequence ID" value="OUT21903.1"/>
    <property type="molecule type" value="Genomic_DNA"/>
</dbReference>
<dbReference type="InterPro" id="IPR036638">
    <property type="entry name" value="HLH_DNA-bd_sf"/>
</dbReference>
<feature type="compositionally biased region" description="Basic and acidic residues" evidence="2">
    <location>
        <begin position="18"/>
        <end position="27"/>
    </location>
</feature>
<evidence type="ECO:0000313" key="4">
    <source>
        <dbReference type="EMBL" id="OUT21903.1"/>
    </source>
</evidence>
<comment type="caution">
    <text evidence="4">The sequence shown here is derived from an EMBL/GenBank/DDBJ whole genome shotgun (WGS) entry which is preliminary data.</text>
</comment>
<dbReference type="SUPFAM" id="SSF47459">
    <property type="entry name" value="HLH, helix-loop-helix DNA-binding domain"/>
    <property type="match status" value="1"/>
</dbReference>
<feature type="coiled-coil region" evidence="1">
    <location>
        <begin position="244"/>
        <end position="303"/>
    </location>
</feature>
<feature type="compositionally biased region" description="Basic and acidic residues" evidence="2">
    <location>
        <begin position="355"/>
        <end position="370"/>
    </location>
</feature>
<feature type="compositionally biased region" description="Basic and acidic residues" evidence="2">
    <location>
        <begin position="378"/>
        <end position="394"/>
    </location>
</feature>
<proteinExistence type="predicted"/>
<accession>A0A1Z8JMU7</accession>
<dbReference type="VEuPathDB" id="FungiDB:C5L36_0E03550"/>
<dbReference type="PANTHER" id="PTHR47787:SF1">
    <property type="entry name" value="CENTROMERE-BINDING PROTEIN 1"/>
    <property type="match status" value="1"/>
</dbReference>
<dbReference type="Proteomes" id="UP000195871">
    <property type="component" value="Unassembled WGS sequence"/>
</dbReference>
<dbReference type="InterPro" id="IPR011598">
    <property type="entry name" value="bHLH_dom"/>
</dbReference>
<evidence type="ECO:0000256" key="1">
    <source>
        <dbReference type="SAM" id="Coils"/>
    </source>
</evidence>
<evidence type="ECO:0000259" key="3">
    <source>
        <dbReference type="PROSITE" id="PS50888"/>
    </source>
</evidence>
<dbReference type="Gene3D" id="4.10.280.10">
    <property type="entry name" value="Helix-loop-helix DNA-binding domain"/>
    <property type="match status" value="1"/>
</dbReference>
<feature type="compositionally biased region" description="Acidic residues" evidence="2">
    <location>
        <begin position="332"/>
        <end position="341"/>
    </location>
</feature>
<dbReference type="PROSITE" id="PS50888">
    <property type="entry name" value="BHLH"/>
    <property type="match status" value="1"/>
</dbReference>
<protein>
    <recommendedName>
        <fullName evidence="3">BHLH domain-containing protein</fullName>
    </recommendedName>
</protein>
<dbReference type="PANTHER" id="PTHR47787">
    <property type="entry name" value="CENTROMERE-BINDING PROTEIN 1"/>
    <property type="match status" value="1"/>
</dbReference>
<dbReference type="SMART" id="SM00353">
    <property type="entry name" value="HLH"/>
    <property type="match status" value="1"/>
</dbReference>
<feature type="region of interest" description="Disordered" evidence="2">
    <location>
        <begin position="332"/>
        <end position="394"/>
    </location>
</feature>
<dbReference type="GO" id="GO:0046983">
    <property type="term" value="F:protein dimerization activity"/>
    <property type="evidence" value="ECO:0007669"/>
    <property type="project" value="InterPro"/>
</dbReference>